<keyword evidence="3" id="KW-1185">Reference proteome</keyword>
<evidence type="ECO:0000313" key="3">
    <source>
        <dbReference type="Proteomes" id="UP000218598"/>
    </source>
</evidence>
<proteinExistence type="predicted"/>
<protein>
    <submittedName>
        <fullName evidence="2">Zn-dependent hydrolase</fullName>
    </submittedName>
</protein>
<dbReference type="InterPro" id="IPR050114">
    <property type="entry name" value="UPF0173_UPF0282_UlaG_hydrolase"/>
</dbReference>
<keyword evidence="2" id="KW-0378">Hydrolase</keyword>
<dbReference type="InterPro" id="IPR036866">
    <property type="entry name" value="RibonucZ/Hydroxyglut_hydro"/>
</dbReference>
<dbReference type="InterPro" id="IPR001279">
    <property type="entry name" value="Metallo-B-lactamas"/>
</dbReference>
<dbReference type="CDD" id="cd06262">
    <property type="entry name" value="metallo-hydrolase-like_MBL-fold"/>
    <property type="match status" value="1"/>
</dbReference>
<feature type="domain" description="Metallo-beta-lactamase" evidence="1">
    <location>
        <begin position="7"/>
        <end position="204"/>
    </location>
</feature>
<evidence type="ECO:0000259" key="1">
    <source>
        <dbReference type="SMART" id="SM00849"/>
    </source>
</evidence>
<dbReference type="PANTHER" id="PTHR43546">
    <property type="entry name" value="UPF0173 METAL-DEPENDENT HYDROLASE MJ1163-RELATED"/>
    <property type="match status" value="1"/>
</dbReference>
<dbReference type="AlphaFoldDB" id="A0A2A3YM75"/>
<organism evidence="2 3">
    <name type="scientific">Brachybacterium alimentarium</name>
    <dbReference type="NCBI Taxonomy" id="47845"/>
    <lineage>
        <taxon>Bacteria</taxon>
        <taxon>Bacillati</taxon>
        <taxon>Actinomycetota</taxon>
        <taxon>Actinomycetes</taxon>
        <taxon>Micrococcales</taxon>
        <taxon>Dermabacteraceae</taxon>
        <taxon>Brachybacterium</taxon>
    </lineage>
</organism>
<dbReference type="EMBL" id="NRGR01000007">
    <property type="protein sequence ID" value="PCC40407.1"/>
    <property type="molecule type" value="Genomic_DNA"/>
</dbReference>
<dbReference type="SMART" id="SM00849">
    <property type="entry name" value="Lactamase_B"/>
    <property type="match status" value="1"/>
</dbReference>
<sequence>MKIRHLVHSCLLVEAAGRRLLIDPGGFSGEAVRALGSEVLAGIDAVAITHQHPDHVDRGLLGEVLAASPQAVVIAEPGTAEVLGEPGETGEEAPAVGPERLLPLTAGKVHEFAPVEEYDALRIQAVGGQHAIIHPDIPRVGNTGLVLSAGDGPRLGVTGDSLEPVEEFHGIDALAFAVVAPWSKMSETIDFLRTVRPRLALPVHDAVASEVGRPIYLRQSTALAPEGTEVRDWPDDGLVDLARS</sequence>
<dbReference type="SUPFAM" id="SSF56281">
    <property type="entry name" value="Metallo-hydrolase/oxidoreductase"/>
    <property type="match status" value="1"/>
</dbReference>
<dbReference type="OrthoDB" id="3190691at2"/>
<accession>A0A2A3YM75</accession>
<dbReference type="Gene3D" id="3.60.15.10">
    <property type="entry name" value="Ribonuclease Z/Hydroxyacylglutathione hydrolase-like"/>
    <property type="match status" value="1"/>
</dbReference>
<gene>
    <name evidence="2" type="ORF">CIK66_04480</name>
</gene>
<dbReference type="PANTHER" id="PTHR43546:SF3">
    <property type="entry name" value="UPF0173 METAL-DEPENDENT HYDROLASE MJ1163"/>
    <property type="match status" value="1"/>
</dbReference>
<comment type="caution">
    <text evidence="2">The sequence shown here is derived from an EMBL/GenBank/DDBJ whole genome shotgun (WGS) entry which is preliminary data.</text>
</comment>
<evidence type="ECO:0000313" key="2">
    <source>
        <dbReference type="EMBL" id="PCC40407.1"/>
    </source>
</evidence>
<dbReference type="GO" id="GO:0016787">
    <property type="term" value="F:hydrolase activity"/>
    <property type="evidence" value="ECO:0007669"/>
    <property type="project" value="UniProtKB-KW"/>
</dbReference>
<name>A0A2A3YM75_9MICO</name>
<reference evidence="2 3" key="1">
    <citation type="journal article" date="2017" name="Elife">
        <title>Extensive horizontal gene transfer in cheese-associated bacteria.</title>
        <authorList>
            <person name="Bonham K.S."/>
            <person name="Wolfe B.E."/>
            <person name="Dutton R.J."/>
        </authorList>
    </citation>
    <scope>NUCLEOTIDE SEQUENCE [LARGE SCALE GENOMIC DNA]</scope>
    <source>
        <strain evidence="2 3">341_9</strain>
    </source>
</reference>
<dbReference type="Pfam" id="PF13483">
    <property type="entry name" value="Lactamase_B_3"/>
    <property type="match status" value="1"/>
</dbReference>
<dbReference type="RefSeq" id="WP_096196626.1">
    <property type="nucleotide sequence ID" value="NZ_JBQQHC010000056.1"/>
</dbReference>
<dbReference type="Proteomes" id="UP000218598">
    <property type="component" value="Unassembled WGS sequence"/>
</dbReference>